<keyword evidence="1" id="KW-0472">Membrane</keyword>
<gene>
    <name evidence="3" type="ORF">DES47_10548</name>
</gene>
<feature type="transmembrane region" description="Helical" evidence="1">
    <location>
        <begin position="140"/>
        <end position="163"/>
    </location>
</feature>
<feature type="transmembrane region" description="Helical" evidence="1">
    <location>
        <begin position="96"/>
        <end position="120"/>
    </location>
</feature>
<keyword evidence="3" id="KW-0808">Transferase</keyword>
<evidence type="ECO:0000259" key="2">
    <source>
        <dbReference type="Pfam" id="PF06580"/>
    </source>
</evidence>
<dbReference type="GO" id="GO:0000155">
    <property type="term" value="F:phosphorelay sensor kinase activity"/>
    <property type="evidence" value="ECO:0007669"/>
    <property type="project" value="InterPro"/>
</dbReference>
<keyword evidence="1" id="KW-0812">Transmembrane</keyword>
<sequence>MSAVMPLSSEQGRQTPLALVWQAWRSTQPRELMVWLLIGLLYGAVDLGAIYEVWHRPEALLAMARQLLLPVLAALLLALCWLPADRSDPEHPHRAWRLAFATLVGAALSVLLVRVVIEWLQWPNAMDLMYLAKGKPPMPIWHWSSMLGDLLGISLSAGLAVAVHEMNLRLRRSEAAVQRSLQTQSVLTRKAMAARLATMQAQIDPQFLFDTLVGIEQDYQHGKVAAAPRLEQLIRHLRVALPRLRDMGSTLEAEAELLDSYLAVRLGEAAPRLQRDWPAELGGLPLPPMVLLPLLQRALQLCDDELPACGLQAELAARGWRISLNLGRPGLCGDAAEMATLQQRLQALTGQGTALRCESGDHETSFILDLQP</sequence>
<dbReference type="EMBL" id="SNXS01000005">
    <property type="protein sequence ID" value="TDP63048.1"/>
    <property type="molecule type" value="Genomic_DNA"/>
</dbReference>
<name>A0A4V3CT45_9BURK</name>
<dbReference type="InterPro" id="IPR050640">
    <property type="entry name" value="Bact_2-comp_sensor_kinase"/>
</dbReference>
<evidence type="ECO:0000256" key="1">
    <source>
        <dbReference type="SAM" id="Phobius"/>
    </source>
</evidence>
<feature type="transmembrane region" description="Helical" evidence="1">
    <location>
        <begin position="32"/>
        <end position="51"/>
    </location>
</feature>
<dbReference type="Pfam" id="PF06580">
    <property type="entry name" value="His_kinase"/>
    <property type="match status" value="1"/>
</dbReference>
<keyword evidence="3" id="KW-0418">Kinase</keyword>
<reference evidence="3 4" key="1">
    <citation type="submission" date="2019-03" db="EMBL/GenBank/DDBJ databases">
        <title>Genomic Encyclopedia of Type Strains, Phase IV (KMG-IV): sequencing the most valuable type-strain genomes for metagenomic binning, comparative biology and taxonomic classification.</title>
        <authorList>
            <person name="Goeker M."/>
        </authorList>
    </citation>
    <scope>NUCLEOTIDE SEQUENCE [LARGE SCALE GENOMIC DNA]</scope>
    <source>
        <strain evidence="3 4">DSM 16998</strain>
    </source>
</reference>
<comment type="caution">
    <text evidence="3">The sequence shown here is derived from an EMBL/GenBank/DDBJ whole genome shotgun (WGS) entry which is preliminary data.</text>
</comment>
<keyword evidence="4" id="KW-1185">Reference proteome</keyword>
<dbReference type="OrthoDB" id="8877150at2"/>
<organism evidence="3 4">
    <name type="scientific">Roseateles toxinivorans</name>
    <dbReference type="NCBI Taxonomy" id="270368"/>
    <lineage>
        <taxon>Bacteria</taxon>
        <taxon>Pseudomonadati</taxon>
        <taxon>Pseudomonadota</taxon>
        <taxon>Betaproteobacteria</taxon>
        <taxon>Burkholderiales</taxon>
        <taxon>Sphaerotilaceae</taxon>
        <taxon>Roseateles</taxon>
    </lineage>
</organism>
<dbReference type="Proteomes" id="UP000295361">
    <property type="component" value="Unassembled WGS sequence"/>
</dbReference>
<keyword evidence="1" id="KW-1133">Transmembrane helix</keyword>
<feature type="transmembrane region" description="Helical" evidence="1">
    <location>
        <begin position="63"/>
        <end position="84"/>
    </location>
</feature>
<feature type="domain" description="Signal transduction histidine kinase internal region" evidence="2">
    <location>
        <begin position="194"/>
        <end position="264"/>
    </location>
</feature>
<dbReference type="PANTHER" id="PTHR34220">
    <property type="entry name" value="SENSOR HISTIDINE KINASE YPDA"/>
    <property type="match status" value="1"/>
</dbReference>
<dbReference type="GO" id="GO:0016020">
    <property type="term" value="C:membrane"/>
    <property type="evidence" value="ECO:0007669"/>
    <property type="project" value="InterPro"/>
</dbReference>
<dbReference type="PANTHER" id="PTHR34220:SF9">
    <property type="entry name" value="SIGNAL TRANSDUCTION HISTIDINE KINASE INTERNAL REGION DOMAIN-CONTAINING PROTEIN"/>
    <property type="match status" value="1"/>
</dbReference>
<dbReference type="AlphaFoldDB" id="A0A4V3CT45"/>
<evidence type="ECO:0000313" key="3">
    <source>
        <dbReference type="EMBL" id="TDP63048.1"/>
    </source>
</evidence>
<proteinExistence type="predicted"/>
<dbReference type="InterPro" id="IPR010559">
    <property type="entry name" value="Sig_transdc_His_kin_internal"/>
</dbReference>
<evidence type="ECO:0000313" key="4">
    <source>
        <dbReference type="Proteomes" id="UP000295361"/>
    </source>
</evidence>
<protein>
    <submittedName>
        <fullName evidence="3">Histidine kinase</fullName>
    </submittedName>
</protein>
<dbReference type="InParanoid" id="A0A4V3CT45"/>
<accession>A0A4V3CT45</accession>